<dbReference type="InterPro" id="IPR000210">
    <property type="entry name" value="BTB/POZ_dom"/>
</dbReference>
<dbReference type="GeneID" id="19975163"/>
<dbReference type="Pfam" id="PF00651">
    <property type="entry name" value="BTB"/>
    <property type="match status" value="1"/>
</dbReference>
<dbReference type="CDD" id="cd18186">
    <property type="entry name" value="BTB_POZ_ZBTB_KLHL-like"/>
    <property type="match status" value="1"/>
</dbReference>
<dbReference type="SMART" id="SM00225">
    <property type="entry name" value="BTB"/>
    <property type="match status" value="1"/>
</dbReference>
<dbReference type="InterPro" id="IPR011333">
    <property type="entry name" value="SKP1/BTB/POZ_sf"/>
</dbReference>
<gene>
    <name evidence="3" type="ORF">HMPREF1541_07824</name>
</gene>
<dbReference type="Proteomes" id="UP000030752">
    <property type="component" value="Unassembled WGS sequence"/>
</dbReference>
<dbReference type="PANTHER" id="PTHR47843">
    <property type="entry name" value="BTB DOMAIN-CONTAINING PROTEIN-RELATED"/>
    <property type="match status" value="1"/>
</dbReference>
<dbReference type="OrthoDB" id="6359816at2759"/>
<dbReference type="Gene3D" id="3.30.710.10">
    <property type="entry name" value="Potassium Channel Kv1.1, Chain A"/>
    <property type="match status" value="1"/>
</dbReference>
<dbReference type="eggNOG" id="ENOG502SQDU">
    <property type="taxonomic scope" value="Eukaryota"/>
</dbReference>
<keyword evidence="4" id="KW-1185">Reference proteome</keyword>
<sequence length="292" mass="32357">MAGVPVEAFRKLMVSGAHSDFAIRSRGVEFKVHKIILITASDYFKAVCERGFKVEETDGAVTLDDDDPEILARVIEFLYTGDYSAQRPKDFEPLLKRHIKDSPVLIEAPSVWFTPLKSAPLGSQPSPAHPAGTPTAPSTGSRAPDNRSFSFSSTATPSGGRPFSTSAYNFDTIPSSKLAQVSAALTVHTTVYAYADRFDVANLRDLACQRFEKDFCEARPARARLAEIFNLVYESTRPNDLRLRLFVTKEAILGRETTSRDKTFCDVMRKHEPIAWALGIETAAQPANVYRF</sequence>
<dbReference type="SUPFAM" id="SSF54695">
    <property type="entry name" value="POZ domain"/>
    <property type="match status" value="1"/>
</dbReference>
<dbReference type="STRING" id="1220924.W2RK40"/>
<dbReference type="HOGENOM" id="CLU_057752_2_1_1"/>
<dbReference type="PROSITE" id="PS50097">
    <property type="entry name" value="BTB"/>
    <property type="match status" value="1"/>
</dbReference>
<dbReference type="RefSeq" id="XP_008720369.1">
    <property type="nucleotide sequence ID" value="XM_008722147.1"/>
</dbReference>
<organism evidence="3 4">
    <name type="scientific">Cyphellophora europaea (strain CBS 101466)</name>
    <name type="common">Phialophora europaea</name>
    <dbReference type="NCBI Taxonomy" id="1220924"/>
    <lineage>
        <taxon>Eukaryota</taxon>
        <taxon>Fungi</taxon>
        <taxon>Dikarya</taxon>
        <taxon>Ascomycota</taxon>
        <taxon>Pezizomycotina</taxon>
        <taxon>Eurotiomycetes</taxon>
        <taxon>Chaetothyriomycetidae</taxon>
        <taxon>Chaetothyriales</taxon>
        <taxon>Cyphellophoraceae</taxon>
        <taxon>Cyphellophora</taxon>
    </lineage>
</organism>
<feature type="region of interest" description="Disordered" evidence="1">
    <location>
        <begin position="122"/>
        <end position="160"/>
    </location>
</feature>
<protein>
    <recommendedName>
        <fullName evidence="2">BTB domain-containing protein</fullName>
    </recommendedName>
</protein>
<dbReference type="EMBL" id="KB822724">
    <property type="protein sequence ID" value="ETN36837.1"/>
    <property type="molecule type" value="Genomic_DNA"/>
</dbReference>
<reference evidence="3 4" key="1">
    <citation type="submission" date="2013-03" db="EMBL/GenBank/DDBJ databases">
        <title>The Genome Sequence of Phialophora europaea CBS 101466.</title>
        <authorList>
            <consortium name="The Broad Institute Genomics Platform"/>
            <person name="Cuomo C."/>
            <person name="de Hoog S."/>
            <person name="Gorbushina A."/>
            <person name="Walker B."/>
            <person name="Young S.K."/>
            <person name="Zeng Q."/>
            <person name="Gargeya S."/>
            <person name="Fitzgerald M."/>
            <person name="Haas B."/>
            <person name="Abouelleil A."/>
            <person name="Allen A.W."/>
            <person name="Alvarado L."/>
            <person name="Arachchi H.M."/>
            <person name="Berlin A.M."/>
            <person name="Chapman S.B."/>
            <person name="Gainer-Dewar J."/>
            <person name="Goldberg J."/>
            <person name="Griggs A."/>
            <person name="Gujja S."/>
            <person name="Hansen M."/>
            <person name="Howarth C."/>
            <person name="Imamovic A."/>
            <person name="Ireland A."/>
            <person name="Larimer J."/>
            <person name="McCowan C."/>
            <person name="Murphy C."/>
            <person name="Pearson M."/>
            <person name="Poon T.W."/>
            <person name="Priest M."/>
            <person name="Roberts A."/>
            <person name="Saif S."/>
            <person name="Shea T."/>
            <person name="Sisk P."/>
            <person name="Sykes S."/>
            <person name="Wortman J."/>
            <person name="Nusbaum C."/>
            <person name="Birren B."/>
        </authorList>
    </citation>
    <scope>NUCLEOTIDE SEQUENCE [LARGE SCALE GENOMIC DNA]</scope>
    <source>
        <strain evidence="3 4">CBS 101466</strain>
    </source>
</reference>
<evidence type="ECO:0000313" key="3">
    <source>
        <dbReference type="EMBL" id="ETN36837.1"/>
    </source>
</evidence>
<dbReference type="InParanoid" id="W2RK40"/>
<feature type="domain" description="BTB" evidence="2">
    <location>
        <begin position="19"/>
        <end position="87"/>
    </location>
</feature>
<evidence type="ECO:0000259" key="2">
    <source>
        <dbReference type="PROSITE" id="PS50097"/>
    </source>
</evidence>
<evidence type="ECO:0000313" key="4">
    <source>
        <dbReference type="Proteomes" id="UP000030752"/>
    </source>
</evidence>
<accession>W2RK40</accession>
<dbReference type="VEuPathDB" id="FungiDB:HMPREF1541_07824"/>
<evidence type="ECO:0000256" key="1">
    <source>
        <dbReference type="SAM" id="MobiDB-lite"/>
    </source>
</evidence>
<dbReference type="AlphaFoldDB" id="W2RK40"/>
<feature type="compositionally biased region" description="Polar residues" evidence="1">
    <location>
        <begin position="135"/>
        <end position="160"/>
    </location>
</feature>
<dbReference type="PANTHER" id="PTHR47843:SF5">
    <property type="entry name" value="BTB_POZ DOMAIN PROTEIN"/>
    <property type="match status" value="1"/>
</dbReference>
<proteinExistence type="predicted"/>
<name>W2RK40_CYPE1</name>